<organism evidence="2 3">
    <name type="scientific">Halorussus limi</name>
    <dbReference type="NCBI Taxonomy" id="2938695"/>
    <lineage>
        <taxon>Archaea</taxon>
        <taxon>Methanobacteriati</taxon>
        <taxon>Methanobacteriota</taxon>
        <taxon>Stenosarchaea group</taxon>
        <taxon>Halobacteria</taxon>
        <taxon>Halobacteriales</taxon>
        <taxon>Haladaptataceae</taxon>
        <taxon>Halorussus</taxon>
    </lineage>
</organism>
<dbReference type="KEGG" id="halx:M0R89_15415"/>
<feature type="compositionally biased region" description="Basic and acidic residues" evidence="1">
    <location>
        <begin position="37"/>
        <end position="48"/>
    </location>
</feature>
<evidence type="ECO:0000256" key="1">
    <source>
        <dbReference type="SAM" id="MobiDB-lite"/>
    </source>
</evidence>
<keyword evidence="3" id="KW-1185">Reference proteome</keyword>
<proteinExistence type="predicted"/>
<evidence type="ECO:0000313" key="2">
    <source>
        <dbReference type="EMBL" id="UPV73915.1"/>
    </source>
</evidence>
<sequence>MERDRLARLDERLERIEEQQDELLHLLRNEAAPAQTDRTHSHTDRLANLDDLEPQVRQGVKSTIEHLPDNVSESDFEQAVHKAGRTDPRTVEKYKNLLESRGILLPDPRTSSDYKWFSSPRKFALVCEQDPDLSAENIAELVDSLETLGKFSVKEYRDALPDSMADGDDLKIDEAF</sequence>
<dbReference type="GeneID" id="72186616"/>
<feature type="compositionally biased region" description="Basic and acidic residues" evidence="1">
    <location>
        <begin position="78"/>
        <end position="87"/>
    </location>
</feature>
<evidence type="ECO:0000313" key="3">
    <source>
        <dbReference type="Proteomes" id="UP000830729"/>
    </source>
</evidence>
<dbReference type="Proteomes" id="UP000830729">
    <property type="component" value="Chromosome"/>
</dbReference>
<reference evidence="2 3" key="1">
    <citation type="submission" date="2022-04" db="EMBL/GenBank/DDBJ databases">
        <title>Diverse halophilic archaea isolated from saline environments.</title>
        <authorList>
            <person name="Cui H.-L."/>
        </authorList>
    </citation>
    <scope>NUCLEOTIDE SEQUENCE [LARGE SCALE GENOMIC DNA]</scope>
    <source>
        <strain evidence="2 3">XZYJT49</strain>
    </source>
</reference>
<dbReference type="EMBL" id="CP096659">
    <property type="protein sequence ID" value="UPV73915.1"/>
    <property type="molecule type" value="Genomic_DNA"/>
</dbReference>
<protein>
    <submittedName>
        <fullName evidence="2">Uncharacterized protein</fullName>
    </submittedName>
</protein>
<accession>A0A8U0HS65</accession>
<feature type="region of interest" description="Disordered" evidence="1">
    <location>
        <begin position="68"/>
        <end position="87"/>
    </location>
</feature>
<feature type="region of interest" description="Disordered" evidence="1">
    <location>
        <begin position="27"/>
        <end position="54"/>
    </location>
</feature>
<gene>
    <name evidence="2" type="ORF">M0R89_15415</name>
</gene>
<dbReference type="RefSeq" id="WP_248649965.1">
    <property type="nucleotide sequence ID" value="NZ_CP096659.1"/>
</dbReference>
<dbReference type="AlphaFoldDB" id="A0A8U0HS65"/>
<name>A0A8U0HS65_9EURY</name>